<accession>A0A3P7ITP8</accession>
<name>A0A3P7ITP8_STRVU</name>
<evidence type="ECO:0000313" key="3">
    <source>
        <dbReference type="Proteomes" id="UP000270094"/>
    </source>
</evidence>
<gene>
    <name evidence="2" type="ORF">SVUK_LOCUS2645</name>
</gene>
<proteinExistence type="predicted"/>
<feature type="region of interest" description="Disordered" evidence="1">
    <location>
        <begin position="1"/>
        <end position="50"/>
    </location>
</feature>
<keyword evidence="3" id="KW-1185">Reference proteome</keyword>
<organism evidence="2 3">
    <name type="scientific">Strongylus vulgaris</name>
    <name type="common">Blood worm</name>
    <dbReference type="NCBI Taxonomy" id="40348"/>
    <lineage>
        <taxon>Eukaryota</taxon>
        <taxon>Metazoa</taxon>
        <taxon>Ecdysozoa</taxon>
        <taxon>Nematoda</taxon>
        <taxon>Chromadorea</taxon>
        <taxon>Rhabditida</taxon>
        <taxon>Rhabditina</taxon>
        <taxon>Rhabditomorpha</taxon>
        <taxon>Strongyloidea</taxon>
        <taxon>Strongylidae</taxon>
        <taxon>Strongylus</taxon>
    </lineage>
</organism>
<dbReference type="Proteomes" id="UP000270094">
    <property type="component" value="Unassembled WGS sequence"/>
</dbReference>
<reference evidence="2 3" key="1">
    <citation type="submission" date="2018-11" db="EMBL/GenBank/DDBJ databases">
        <authorList>
            <consortium name="Pathogen Informatics"/>
        </authorList>
    </citation>
    <scope>NUCLEOTIDE SEQUENCE [LARGE SCALE GENOMIC DNA]</scope>
</reference>
<protein>
    <submittedName>
        <fullName evidence="2">Uncharacterized protein</fullName>
    </submittedName>
</protein>
<dbReference type="EMBL" id="UYYB01006099">
    <property type="protein sequence ID" value="VDM67647.1"/>
    <property type="molecule type" value="Genomic_DNA"/>
</dbReference>
<dbReference type="AlphaFoldDB" id="A0A3P7ITP8"/>
<feature type="compositionally biased region" description="Polar residues" evidence="1">
    <location>
        <begin position="7"/>
        <end position="16"/>
    </location>
</feature>
<evidence type="ECO:0000256" key="1">
    <source>
        <dbReference type="SAM" id="MobiDB-lite"/>
    </source>
</evidence>
<sequence length="77" mass="8357">MFLVAPTSPTKRSSSLPRGGGVGEARKIEPPPMYRTEPPRVPPQPQMGAASRLGKMHVLSLNENNWASIIFDLGKSD</sequence>
<evidence type="ECO:0000313" key="2">
    <source>
        <dbReference type="EMBL" id="VDM67647.1"/>
    </source>
</evidence>